<organism evidence="3 4">
    <name type="scientific">Turnera subulata</name>
    <dbReference type="NCBI Taxonomy" id="218843"/>
    <lineage>
        <taxon>Eukaryota</taxon>
        <taxon>Viridiplantae</taxon>
        <taxon>Streptophyta</taxon>
        <taxon>Embryophyta</taxon>
        <taxon>Tracheophyta</taxon>
        <taxon>Spermatophyta</taxon>
        <taxon>Magnoliopsida</taxon>
        <taxon>eudicotyledons</taxon>
        <taxon>Gunneridae</taxon>
        <taxon>Pentapetalae</taxon>
        <taxon>rosids</taxon>
        <taxon>fabids</taxon>
        <taxon>Malpighiales</taxon>
        <taxon>Passifloraceae</taxon>
        <taxon>Turnera</taxon>
    </lineage>
</organism>
<feature type="domain" description="DUF4283" evidence="2">
    <location>
        <begin position="42"/>
        <end position="110"/>
    </location>
</feature>
<dbReference type="Proteomes" id="UP001141552">
    <property type="component" value="Unassembled WGS sequence"/>
</dbReference>
<name>A0A9Q0G0U8_9ROSI</name>
<dbReference type="AlphaFoldDB" id="A0A9Q0G0U8"/>
<evidence type="ECO:0000256" key="1">
    <source>
        <dbReference type="SAM" id="MobiDB-lite"/>
    </source>
</evidence>
<dbReference type="OrthoDB" id="1166622at2759"/>
<comment type="caution">
    <text evidence="3">The sequence shown here is derived from an EMBL/GenBank/DDBJ whole genome shotgun (WGS) entry which is preliminary data.</text>
</comment>
<feature type="compositionally biased region" description="Polar residues" evidence="1">
    <location>
        <begin position="213"/>
        <end position="222"/>
    </location>
</feature>
<dbReference type="Pfam" id="PF14111">
    <property type="entry name" value="DUF4283"/>
    <property type="match status" value="1"/>
</dbReference>
<feature type="non-terminal residue" evidence="3">
    <location>
        <position position="232"/>
    </location>
</feature>
<dbReference type="InterPro" id="IPR025558">
    <property type="entry name" value="DUF4283"/>
</dbReference>
<accession>A0A9Q0G0U8</accession>
<evidence type="ECO:0000313" key="4">
    <source>
        <dbReference type="Proteomes" id="UP001141552"/>
    </source>
</evidence>
<proteinExistence type="predicted"/>
<evidence type="ECO:0000313" key="3">
    <source>
        <dbReference type="EMBL" id="KAJ4841489.1"/>
    </source>
</evidence>
<evidence type="ECO:0000259" key="2">
    <source>
        <dbReference type="Pfam" id="PF14111"/>
    </source>
</evidence>
<dbReference type="EMBL" id="JAKUCV010002763">
    <property type="protein sequence ID" value="KAJ4841489.1"/>
    <property type="molecule type" value="Genomic_DNA"/>
</dbReference>
<gene>
    <name evidence="3" type="ORF">Tsubulata_011836</name>
</gene>
<reference evidence="3" key="2">
    <citation type="journal article" date="2023" name="Plants (Basel)">
        <title>Annotation of the Turnera subulata (Passifloraceae) Draft Genome Reveals the S-Locus Evolved after the Divergence of Turneroideae from Passifloroideae in a Stepwise Manner.</title>
        <authorList>
            <person name="Henning P.M."/>
            <person name="Roalson E.H."/>
            <person name="Mir W."/>
            <person name="McCubbin A.G."/>
            <person name="Shore J.S."/>
        </authorList>
    </citation>
    <scope>NUCLEOTIDE SEQUENCE</scope>
    <source>
        <strain evidence="3">F60SS</strain>
    </source>
</reference>
<sequence length="232" mass="25838">MAGSSKLVIDLRDGDDECIPSDEASLGSLVARTNLVDKIFSDRRVTPAQVRQQLKDIWYIKGDFRVLPKQNNLFLLGFELEEDKKHVQKGSLWLVSNLHFCLKPWSQEMILSQGGKVLSGPESSLMLQNHLDQGCPKPKRPNEGIELAEENSFGPWMRAKEIFGKHYSGKRFFDVGTGEGEGEMRNTDAQVHTSEQPLPAVSPILVEKGATHPVTSSRTRQGIRSAKPAENS</sequence>
<feature type="region of interest" description="Disordered" evidence="1">
    <location>
        <begin position="178"/>
        <end position="232"/>
    </location>
</feature>
<protein>
    <recommendedName>
        <fullName evidence="2">DUF4283 domain-containing protein</fullName>
    </recommendedName>
</protein>
<feature type="compositionally biased region" description="Polar residues" evidence="1">
    <location>
        <begin position="187"/>
        <end position="196"/>
    </location>
</feature>
<reference evidence="3" key="1">
    <citation type="submission" date="2022-02" db="EMBL/GenBank/DDBJ databases">
        <authorList>
            <person name="Henning P.M."/>
            <person name="McCubbin A.G."/>
            <person name="Shore J.S."/>
        </authorList>
    </citation>
    <scope>NUCLEOTIDE SEQUENCE</scope>
    <source>
        <strain evidence="3">F60SS</strain>
        <tissue evidence="3">Leaves</tissue>
    </source>
</reference>
<keyword evidence="4" id="KW-1185">Reference proteome</keyword>